<evidence type="ECO:0008006" key="4">
    <source>
        <dbReference type="Google" id="ProtNLM"/>
    </source>
</evidence>
<gene>
    <name evidence="2" type="ORF">N7493_000140</name>
</gene>
<name>A0AAD6HWE0_9EURO</name>
<dbReference type="Gene3D" id="1.10.630.10">
    <property type="entry name" value="Cytochrome P450"/>
    <property type="match status" value="1"/>
</dbReference>
<protein>
    <recommendedName>
        <fullName evidence="4">Cytochrome P450</fullName>
    </recommendedName>
</protein>
<dbReference type="GO" id="GO:0020037">
    <property type="term" value="F:heme binding"/>
    <property type="evidence" value="ECO:0007669"/>
    <property type="project" value="InterPro"/>
</dbReference>
<organism evidence="2 3">
    <name type="scientific">Penicillium malachiteum</name>
    <dbReference type="NCBI Taxonomy" id="1324776"/>
    <lineage>
        <taxon>Eukaryota</taxon>
        <taxon>Fungi</taxon>
        <taxon>Dikarya</taxon>
        <taxon>Ascomycota</taxon>
        <taxon>Pezizomycotina</taxon>
        <taxon>Eurotiomycetes</taxon>
        <taxon>Eurotiomycetidae</taxon>
        <taxon>Eurotiales</taxon>
        <taxon>Aspergillaceae</taxon>
        <taxon>Penicillium</taxon>
    </lineage>
</organism>
<evidence type="ECO:0000256" key="1">
    <source>
        <dbReference type="PIRSR" id="PIRSR602401-1"/>
    </source>
</evidence>
<comment type="caution">
    <text evidence="2">The sequence shown here is derived from an EMBL/GenBank/DDBJ whole genome shotgun (WGS) entry which is preliminary data.</text>
</comment>
<dbReference type="AlphaFoldDB" id="A0AAD6HWE0"/>
<dbReference type="InterPro" id="IPR036396">
    <property type="entry name" value="Cyt_P450_sf"/>
</dbReference>
<reference evidence="2" key="2">
    <citation type="submission" date="2023-01" db="EMBL/GenBank/DDBJ databases">
        <authorList>
            <person name="Petersen C."/>
        </authorList>
    </citation>
    <scope>NUCLEOTIDE SEQUENCE</scope>
    <source>
        <strain evidence="2">IBT 17514</strain>
    </source>
</reference>
<comment type="cofactor">
    <cofactor evidence="1">
        <name>heme</name>
        <dbReference type="ChEBI" id="CHEBI:30413"/>
    </cofactor>
</comment>
<proteinExistence type="predicted"/>
<dbReference type="GO" id="GO:0043386">
    <property type="term" value="P:mycotoxin biosynthetic process"/>
    <property type="evidence" value="ECO:0007669"/>
    <property type="project" value="UniProtKB-ARBA"/>
</dbReference>
<dbReference type="CDD" id="cd11061">
    <property type="entry name" value="CYP67-like"/>
    <property type="match status" value="1"/>
</dbReference>
<dbReference type="PANTHER" id="PTHR24305:SF78">
    <property type="entry name" value="P450, PUTATIVE (EUROFUNG)-RELATED"/>
    <property type="match status" value="1"/>
</dbReference>
<dbReference type="EMBL" id="JAQJAN010000001">
    <property type="protein sequence ID" value="KAJ5740268.1"/>
    <property type="molecule type" value="Genomic_DNA"/>
</dbReference>
<sequence>MRRKAWDKGLGIKALAEYAPRVESKADILMKRLSERAGEIVDMTKWSLFYTFDVMGLVTFSKDYKQLDDAEEHFTIAAMHSQMEIVGIFGAIPWMVPILTSIPGLKGPLEVFVRYSNAQIDERKAEWNQDPDPEKMPKDVTSWLIKAMQDGDPSAPSTIEAFHDDGRLAIIAGSDTTGSTLANIFYFLTKHPTVYERLQKEVDDVKSSGGDASQIPYLDAIITEALRLRPVLPSGLKRNTPPEGLLVDEVWIPGNTIVFAAQHVIQRDERNFENALEFLPERWLDEGKHLHKNEQAWFPFSIGHYSCVGRPLALMQIRTVLHRVASGFDLSFAPGDDGCNFWEETKDTFTLMCPALPVVLTKREGAMSQ</sequence>
<dbReference type="PRINTS" id="PR00385">
    <property type="entry name" value="P450"/>
</dbReference>
<keyword evidence="1" id="KW-0479">Metal-binding</keyword>
<feature type="binding site" description="axial binding residue" evidence="1">
    <location>
        <position position="307"/>
    </location>
    <ligand>
        <name>heme</name>
        <dbReference type="ChEBI" id="CHEBI:30413"/>
    </ligand>
    <ligandPart>
        <name>Fe</name>
        <dbReference type="ChEBI" id="CHEBI:18248"/>
    </ligandPart>
</feature>
<keyword evidence="1" id="KW-0349">Heme</keyword>
<accession>A0AAD6HWE0</accession>
<reference evidence="2" key="1">
    <citation type="journal article" date="2023" name="IMA Fungus">
        <title>Comparative genomic study of the Penicillium genus elucidates a diverse pangenome and 15 lateral gene transfer events.</title>
        <authorList>
            <person name="Petersen C."/>
            <person name="Sorensen T."/>
            <person name="Nielsen M.R."/>
            <person name="Sondergaard T.E."/>
            <person name="Sorensen J.L."/>
            <person name="Fitzpatrick D.A."/>
            <person name="Frisvad J.C."/>
            <person name="Nielsen K.L."/>
        </authorList>
    </citation>
    <scope>NUCLEOTIDE SEQUENCE</scope>
    <source>
        <strain evidence="2">IBT 17514</strain>
    </source>
</reference>
<dbReference type="PANTHER" id="PTHR24305">
    <property type="entry name" value="CYTOCHROME P450"/>
    <property type="match status" value="1"/>
</dbReference>
<keyword evidence="3" id="KW-1185">Reference proteome</keyword>
<dbReference type="SUPFAM" id="SSF48264">
    <property type="entry name" value="Cytochrome P450"/>
    <property type="match status" value="1"/>
</dbReference>
<dbReference type="GO" id="GO:0005506">
    <property type="term" value="F:iron ion binding"/>
    <property type="evidence" value="ECO:0007669"/>
    <property type="project" value="InterPro"/>
</dbReference>
<dbReference type="InterPro" id="IPR002401">
    <property type="entry name" value="Cyt_P450_E_grp-I"/>
</dbReference>
<dbReference type="Pfam" id="PF00067">
    <property type="entry name" value="p450"/>
    <property type="match status" value="1"/>
</dbReference>
<dbReference type="GO" id="GO:0004497">
    <property type="term" value="F:monooxygenase activity"/>
    <property type="evidence" value="ECO:0007669"/>
    <property type="project" value="InterPro"/>
</dbReference>
<keyword evidence="1" id="KW-0408">Iron</keyword>
<dbReference type="InterPro" id="IPR050121">
    <property type="entry name" value="Cytochrome_P450_monoxygenase"/>
</dbReference>
<dbReference type="InterPro" id="IPR001128">
    <property type="entry name" value="Cyt_P450"/>
</dbReference>
<evidence type="ECO:0000313" key="3">
    <source>
        <dbReference type="Proteomes" id="UP001215712"/>
    </source>
</evidence>
<evidence type="ECO:0000313" key="2">
    <source>
        <dbReference type="EMBL" id="KAJ5740268.1"/>
    </source>
</evidence>
<dbReference type="GO" id="GO:0016705">
    <property type="term" value="F:oxidoreductase activity, acting on paired donors, with incorporation or reduction of molecular oxygen"/>
    <property type="evidence" value="ECO:0007669"/>
    <property type="project" value="InterPro"/>
</dbReference>
<dbReference type="PRINTS" id="PR00463">
    <property type="entry name" value="EP450I"/>
</dbReference>
<dbReference type="Proteomes" id="UP001215712">
    <property type="component" value="Unassembled WGS sequence"/>
</dbReference>